<dbReference type="AlphaFoldDB" id="A0A5B6Z884"/>
<dbReference type="InterPro" id="IPR003653">
    <property type="entry name" value="Peptidase_C48_C"/>
</dbReference>
<evidence type="ECO:0000256" key="4">
    <source>
        <dbReference type="ARBA" id="ARBA00022801"/>
    </source>
</evidence>
<reference evidence="8" key="1">
    <citation type="submission" date="2019-08" db="EMBL/GenBank/DDBJ databases">
        <title>Reference gene set and small RNA set construction with multiple tissues from Davidia involucrata Baill.</title>
        <authorList>
            <person name="Yang H."/>
            <person name="Zhou C."/>
            <person name="Li G."/>
            <person name="Wang J."/>
            <person name="Gao P."/>
            <person name="Wang M."/>
            <person name="Wang R."/>
            <person name="Zhao Y."/>
        </authorList>
    </citation>
    <scope>NUCLEOTIDE SEQUENCE</scope>
    <source>
        <tissue evidence="8">Mixed with DoveR01_LX</tissue>
    </source>
</reference>
<feature type="region of interest" description="Disordered" evidence="6">
    <location>
        <begin position="775"/>
        <end position="809"/>
    </location>
</feature>
<gene>
    <name evidence="8" type="ORF">Din_009087</name>
</gene>
<keyword evidence="3" id="KW-0833">Ubl conjugation pathway</keyword>
<evidence type="ECO:0000256" key="1">
    <source>
        <dbReference type="ARBA" id="ARBA00005234"/>
    </source>
</evidence>
<dbReference type="SUPFAM" id="SSF54001">
    <property type="entry name" value="Cysteine proteinases"/>
    <property type="match status" value="1"/>
</dbReference>
<sequence length="938" mass="104540">MKSTCKSLEVFDFNEEDEISEMASARFMSQFNNSNALDKYKFLENVARGTNIQTKEIGDVPCVDVDAIDNDQNCDDVALCTPLEAKREDCATKGTSGLDDNVQLNSTSHEQHLLFVSNKLEPGSPVARLEARGSSPEAALPGNSQLNCALLKPPSSDESADVISDADESMNESSPSTSFDIAEDGVLLDGASSDHCFGGWEMGETNVVVGFSPDYIVYCDRYYKESEITFSSSCIIVKGSTAYGNQGTYIFQWGIDDIIDIESQWFGRFETAMVKIRVISKDEVQAENVLATSGIEELKFAVDDSEWYEKQDAIISLDVRYKALWNVVFDLDMGKDGEAIGQNGGYFPKSYFPNFDGPFEDVVYPKGDSDAVSISKSDVDLLRPETFVNDTIIDFYIKYLKNKIQPEERHRFYFFNSFFFRKLADLDKNPSSAFEGRAAFQRVRKWTRKVNLFEKDYIFIPVNFNYHWSLIVICHPGEVAEFQDEDVEKSLKVPCILHMDSIKGSHTGLKDLVQSYLWEEWKERQKETSEHISPRFFNLRFVPLELPQQKNSFDCGLFLLHYVELFLEEAPVNFSPFKIMKFSNFLNVDWFEPDEASLKRALIQRLIYELLENRSGENSLAFCSDNLCASNYPASNNENETGVEFLPQRCSPSKSCHGNLLSSRAGQGIEITLLSTSSLRSSQCATDSGLVLREFFEGGAAARSLLDGQYQTFDPAASFDEFKNAISPIEEDAEAGGPFVCPPSTEASFQRLAGITPEACTFPYSTRDFGSETFWNPGISAQQAGHEDIDSSPETSISASSNSSEVEVNENSLDMADLSVKEKIDQPISPSTENVECLTESFASAPTEMLDVADPGFPDRMIDSNGNADPLTSCPSSLPGLSHEDTAMQENGDVTRDVGWVGGDSESDVQQAAKRLRLTPPLEEEQKLTRSLSKDLHL</sequence>
<evidence type="ECO:0000313" key="8">
    <source>
        <dbReference type="EMBL" id="MPA39646.1"/>
    </source>
</evidence>
<evidence type="ECO:0000259" key="7">
    <source>
        <dbReference type="PROSITE" id="PS50600"/>
    </source>
</evidence>
<feature type="compositionally biased region" description="Basic and acidic residues" evidence="6">
    <location>
        <begin position="924"/>
        <end position="938"/>
    </location>
</feature>
<feature type="region of interest" description="Disordered" evidence="6">
    <location>
        <begin position="153"/>
        <end position="176"/>
    </location>
</feature>
<feature type="compositionally biased region" description="Acidic residues" evidence="6">
    <location>
        <begin position="158"/>
        <end position="170"/>
    </location>
</feature>
<dbReference type="GO" id="GO:0008234">
    <property type="term" value="F:cysteine-type peptidase activity"/>
    <property type="evidence" value="ECO:0007669"/>
    <property type="project" value="InterPro"/>
</dbReference>
<dbReference type="EMBL" id="GHES01009087">
    <property type="protein sequence ID" value="MPA39646.1"/>
    <property type="molecule type" value="Transcribed_RNA"/>
</dbReference>
<evidence type="ECO:0000256" key="5">
    <source>
        <dbReference type="ARBA" id="ARBA00057729"/>
    </source>
</evidence>
<dbReference type="Pfam" id="PF02902">
    <property type="entry name" value="Peptidase_C48"/>
    <property type="match status" value="1"/>
</dbReference>
<feature type="region of interest" description="Disordered" evidence="6">
    <location>
        <begin position="892"/>
        <end position="938"/>
    </location>
</feature>
<dbReference type="PROSITE" id="PS50600">
    <property type="entry name" value="ULP_PROTEASE"/>
    <property type="match status" value="1"/>
</dbReference>
<dbReference type="EC" id="3.4.22.68" evidence="8"/>
<evidence type="ECO:0000256" key="2">
    <source>
        <dbReference type="ARBA" id="ARBA00022670"/>
    </source>
</evidence>
<feature type="domain" description="Ubiquitin-like protease family profile" evidence="7">
    <location>
        <begin position="372"/>
        <end position="566"/>
    </location>
</feature>
<proteinExistence type="inferred from homology"/>
<feature type="compositionally biased region" description="Low complexity" evidence="6">
    <location>
        <begin position="792"/>
        <end position="809"/>
    </location>
</feature>
<name>A0A5B6Z884_DAVIN</name>
<evidence type="ECO:0000256" key="6">
    <source>
        <dbReference type="SAM" id="MobiDB-lite"/>
    </source>
</evidence>
<protein>
    <submittedName>
        <fullName evidence="8">Putative ubiquitin-like-specific protease 2B isoform X2</fullName>
        <ecNumber evidence="8">3.4.22.68</ecNumber>
    </submittedName>
</protein>
<evidence type="ECO:0000256" key="3">
    <source>
        <dbReference type="ARBA" id="ARBA00022786"/>
    </source>
</evidence>
<dbReference type="Gene3D" id="1.10.418.20">
    <property type="match status" value="1"/>
</dbReference>
<accession>A0A5B6Z884</accession>
<dbReference type="InterPro" id="IPR057375">
    <property type="entry name" value="ULP2A/B_PH"/>
</dbReference>
<dbReference type="InterPro" id="IPR038765">
    <property type="entry name" value="Papain-like_cys_pep_sf"/>
</dbReference>
<dbReference type="FunFam" id="3.30.310.130:FF:000006">
    <property type="entry name" value="Probable ubiquitin-like-specific protease 2B"/>
    <property type="match status" value="1"/>
</dbReference>
<dbReference type="Pfam" id="PF25352">
    <property type="entry name" value="PH_ULP"/>
    <property type="match status" value="1"/>
</dbReference>
<keyword evidence="4 8" id="KW-0378">Hydrolase</keyword>
<dbReference type="GO" id="GO:0006508">
    <property type="term" value="P:proteolysis"/>
    <property type="evidence" value="ECO:0007669"/>
    <property type="project" value="UniProtKB-KW"/>
</dbReference>
<dbReference type="PANTHER" id="PTHR47764:SF2">
    <property type="entry name" value="UBIQUITIN-LIKE PROTEASE FAMILY PROFILE DOMAIN-CONTAINING PROTEIN"/>
    <property type="match status" value="1"/>
</dbReference>
<comment type="similarity">
    <text evidence="1">Belongs to the peptidase C48 family.</text>
</comment>
<comment type="function">
    <text evidence="5">Protease that catalyzes two essential functions in the SUMO pathway: processing of full-length SUMOs to their mature forms and deconjugation of SUMO from targeted proteins.</text>
</comment>
<organism evidence="8">
    <name type="scientific">Davidia involucrata</name>
    <name type="common">Dove tree</name>
    <dbReference type="NCBI Taxonomy" id="16924"/>
    <lineage>
        <taxon>Eukaryota</taxon>
        <taxon>Viridiplantae</taxon>
        <taxon>Streptophyta</taxon>
        <taxon>Embryophyta</taxon>
        <taxon>Tracheophyta</taxon>
        <taxon>Spermatophyta</taxon>
        <taxon>Magnoliopsida</taxon>
        <taxon>eudicotyledons</taxon>
        <taxon>Gunneridae</taxon>
        <taxon>Pentapetalae</taxon>
        <taxon>asterids</taxon>
        <taxon>Cornales</taxon>
        <taxon>Nyssaceae</taxon>
        <taxon>Davidia</taxon>
    </lineage>
</organism>
<keyword evidence="2 8" id="KW-0645">Protease</keyword>
<dbReference type="Gene3D" id="3.30.310.130">
    <property type="entry name" value="Ubiquitin-related"/>
    <property type="match status" value="1"/>
</dbReference>
<dbReference type="PANTHER" id="PTHR47764">
    <property type="entry name" value="UBIQUITIN-LIKE-SPECIFIC PROTEASE 2B-RELATED"/>
    <property type="match status" value="1"/>
</dbReference>